<dbReference type="PANTHER" id="PTHR42872:SF6">
    <property type="entry name" value="PROTEIN-GLUTAMATE METHYLESTERASE_PROTEIN-GLUTAMINE GLUTAMINASE"/>
    <property type="match status" value="1"/>
</dbReference>
<dbReference type="PANTHER" id="PTHR42872">
    <property type="entry name" value="PROTEIN-GLUTAMATE METHYLESTERASE/PROTEIN-GLUTAMINE GLUTAMINASE"/>
    <property type="match status" value="1"/>
</dbReference>
<dbReference type="SMART" id="SM00448">
    <property type="entry name" value="REC"/>
    <property type="match status" value="1"/>
</dbReference>
<keyword evidence="1 6" id="KW-0963">Cytoplasm</keyword>
<dbReference type="PROSITE" id="PS50110">
    <property type="entry name" value="RESPONSE_REGULATORY"/>
    <property type="match status" value="1"/>
</dbReference>
<comment type="catalytic activity">
    <reaction evidence="5 6">
        <text>[protein]-L-glutamate 5-O-methyl ester + H2O = L-glutamyl-[protein] + methanol + H(+)</text>
        <dbReference type="Rhea" id="RHEA:23236"/>
        <dbReference type="Rhea" id="RHEA-COMP:10208"/>
        <dbReference type="Rhea" id="RHEA-COMP:10311"/>
        <dbReference type="ChEBI" id="CHEBI:15377"/>
        <dbReference type="ChEBI" id="CHEBI:15378"/>
        <dbReference type="ChEBI" id="CHEBI:17790"/>
        <dbReference type="ChEBI" id="CHEBI:29973"/>
        <dbReference type="ChEBI" id="CHEBI:82795"/>
        <dbReference type="EC" id="3.1.1.61"/>
    </reaction>
</comment>
<evidence type="ECO:0000256" key="8">
    <source>
        <dbReference type="PROSITE-ProRule" id="PRU00169"/>
    </source>
</evidence>
<dbReference type="EC" id="3.1.1.61" evidence="6"/>
<sequence length="392" mass="40561">MKSIKVMIVDDSAVVRKHLAELLTAAGIDVIAAASDPLFAWQKMQGQWPDVVVLDVEMPRMDGITFLRQIMAERPTPVVMCSTLTEAGCETTMQALGAGAVAFVTKPRIGLRDFLEDRSNGLVAAVRAAAGANMRAVSAGLAARSAGSAGLPGRPGPKAAATTPGAGVAGAAAAVGAARRPGSAAAPMAARAQGAMAETTDRVIAVGISTGGVQSIEVVLKALPRTVPGMVIVQHMPEKFTASFAARLNNLCELEVMEARDGDRVINGRVLIAPGGKHMRLKRNGAQYVAEVFDAPLVNHHRPSVDVLFKSVAQCAGRNAIGLIMTGMGDDGARGLRDMHNAGALTAAQDEASSVVFGMPKEAIKLGAADHVLGLADIAAWLQRSSSQRTPA</sequence>
<dbReference type="RefSeq" id="WP_251972733.1">
    <property type="nucleotide sequence ID" value="NZ_AP025730.1"/>
</dbReference>
<accession>A0ABM7YK24</accession>
<keyword evidence="3 6" id="KW-0597">Phosphoprotein</keyword>
<evidence type="ECO:0000259" key="9">
    <source>
        <dbReference type="PROSITE" id="PS50110"/>
    </source>
</evidence>
<evidence type="ECO:0000256" key="3">
    <source>
        <dbReference type="ARBA" id="ARBA00022553"/>
    </source>
</evidence>
<name>A0ABM7YK24_9BURK</name>
<keyword evidence="12" id="KW-1185">Reference proteome</keyword>
<comment type="similarity">
    <text evidence="6">Belongs to the CheB family.</text>
</comment>
<feature type="active site" evidence="6 7">
    <location>
        <position position="209"/>
    </location>
</feature>
<dbReference type="Gene3D" id="3.40.50.180">
    <property type="entry name" value="Methylesterase CheB, C-terminal domain"/>
    <property type="match status" value="1"/>
</dbReference>
<dbReference type="CDD" id="cd17541">
    <property type="entry name" value="REC_CheB-like"/>
    <property type="match status" value="1"/>
</dbReference>
<dbReference type="EMBL" id="AP025730">
    <property type="protein sequence ID" value="BDI04625.1"/>
    <property type="molecule type" value="Genomic_DNA"/>
</dbReference>
<comment type="function">
    <text evidence="6">Involved in chemotaxis. Part of a chemotaxis signal transduction system that modulates chemotaxis in response to various stimuli. Catalyzes the demethylation of specific methylglutamate residues introduced into the chemoreceptors (methyl-accepting chemotaxis proteins or MCP) by CheR. Also mediates the irreversible deamidation of specific glutamine residues to glutamic acid.</text>
</comment>
<dbReference type="EC" id="3.5.1.44" evidence="6"/>
<feature type="domain" description="Response regulatory" evidence="9">
    <location>
        <begin position="5"/>
        <end position="121"/>
    </location>
</feature>
<proteinExistence type="inferred from homology"/>
<organism evidence="11 12">
    <name type="scientific">Sphaerotilus microaerophilus</name>
    <dbReference type="NCBI Taxonomy" id="2914710"/>
    <lineage>
        <taxon>Bacteria</taxon>
        <taxon>Pseudomonadati</taxon>
        <taxon>Pseudomonadota</taxon>
        <taxon>Betaproteobacteria</taxon>
        <taxon>Burkholderiales</taxon>
        <taxon>Sphaerotilaceae</taxon>
        <taxon>Sphaerotilus</taxon>
    </lineage>
</organism>
<dbReference type="Gene3D" id="3.40.50.2300">
    <property type="match status" value="1"/>
</dbReference>
<protein>
    <recommendedName>
        <fullName evidence="6">Protein-glutamate methylesterase/protein-glutamine glutaminase</fullName>
        <ecNumber evidence="6">3.1.1.61</ecNumber>
        <ecNumber evidence="6">3.5.1.44</ecNumber>
    </recommendedName>
</protein>
<keyword evidence="2 6" id="KW-0145">Chemotaxis</keyword>
<comment type="PTM">
    <text evidence="6">Phosphorylated by CheA. Phosphorylation of the N-terminal regulatory domain activates the methylesterase activity.</text>
</comment>
<feature type="active site" evidence="6 7">
    <location>
        <position position="331"/>
    </location>
</feature>
<dbReference type="PIRSF" id="PIRSF000876">
    <property type="entry name" value="RR_chemtxs_CheB"/>
    <property type="match status" value="1"/>
</dbReference>
<evidence type="ECO:0000256" key="5">
    <source>
        <dbReference type="ARBA" id="ARBA00048267"/>
    </source>
</evidence>
<dbReference type="NCBIfam" id="NF001965">
    <property type="entry name" value="PRK00742.1"/>
    <property type="match status" value="1"/>
</dbReference>
<dbReference type="Pfam" id="PF01339">
    <property type="entry name" value="CheB_methylest"/>
    <property type="match status" value="1"/>
</dbReference>
<dbReference type="InterPro" id="IPR008248">
    <property type="entry name" value="CheB-like"/>
</dbReference>
<dbReference type="HAMAP" id="MF_00099">
    <property type="entry name" value="CheB_chemtxs"/>
    <property type="match status" value="1"/>
</dbReference>
<keyword evidence="4 6" id="KW-0378">Hydrolase</keyword>
<reference evidence="11" key="1">
    <citation type="submission" date="2022-04" db="EMBL/GenBank/DDBJ databases">
        <title>Whole genome sequence of Sphaerotilus sp. FB-5.</title>
        <authorList>
            <person name="Takeda M."/>
            <person name="Narihara S."/>
            <person name="Akimoto M."/>
            <person name="Akimoto R."/>
            <person name="Nishiyashiki S."/>
            <person name="Murakami T."/>
        </authorList>
    </citation>
    <scope>NUCLEOTIDE SEQUENCE</scope>
    <source>
        <strain evidence="11">FB-5</strain>
    </source>
</reference>
<comment type="catalytic activity">
    <reaction evidence="6">
        <text>L-glutaminyl-[protein] + H2O = L-glutamyl-[protein] + NH4(+)</text>
        <dbReference type="Rhea" id="RHEA:16441"/>
        <dbReference type="Rhea" id="RHEA-COMP:10207"/>
        <dbReference type="Rhea" id="RHEA-COMP:10208"/>
        <dbReference type="ChEBI" id="CHEBI:15377"/>
        <dbReference type="ChEBI" id="CHEBI:28938"/>
        <dbReference type="ChEBI" id="CHEBI:29973"/>
        <dbReference type="ChEBI" id="CHEBI:30011"/>
        <dbReference type="EC" id="3.5.1.44"/>
    </reaction>
</comment>
<dbReference type="SUPFAM" id="SSF52738">
    <property type="entry name" value="Methylesterase CheB, C-terminal domain"/>
    <property type="match status" value="1"/>
</dbReference>
<evidence type="ECO:0000259" key="10">
    <source>
        <dbReference type="PROSITE" id="PS50122"/>
    </source>
</evidence>
<evidence type="ECO:0000256" key="1">
    <source>
        <dbReference type="ARBA" id="ARBA00022490"/>
    </source>
</evidence>
<dbReference type="InterPro" id="IPR000673">
    <property type="entry name" value="Sig_transdc_resp-reg_Me-estase"/>
</dbReference>
<evidence type="ECO:0000256" key="6">
    <source>
        <dbReference type="HAMAP-Rule" id="MF_00099"/>
    </source>
</evidence>
<dbReference type="PROSITE" id="PS50122">
    <property type="entry name" value="CHEB"/>
    <property type="match status" value="1"/>
</dbReference>
<dbReference type="NCBIfam" id="NF009206">
    <property type="entry name" value="PRK12555.1"/>
    <property type="match status" value="1"/>
</dbReference>
<dbReference type="InterPro" id="IPR035909">
    <property type="entry name" value="CheB_C"/>
</dbReference>
<evidence type="ECO:0000313" key="11">
    <source>
        <dbReference type="EMBL" id="BDI04625.1"/>
    </source>
</evidence>
<comment type="subcellular location">
    <subcellularLocation>
        <location evidence="6">Cytoplasm</location>
    </subcellularLocation>
</comment>
<feature type="active site" evidence="6 7">
    <location>
        <position position="235"/>
    </location>
</feature>
<evidence type="ECO:0000256" key="2">
    <source>
        <dbReference type="ARBA" id="ARBA00022500"/>
    </source>
</evidence>
<dbReference type="Proteomes" id="UP001057498">
    <property type="component" value="Chromosome"/>
</dbReference>
<gene>
    <name evidence="11" type="primary">cheB-1</name>
    <name evidence="6" type="synonym">cheB</name>
    <name evidence="11" type="ORF">CATMQ487_15950</name>
</gene>
<dbReference type="Pfam" id="PF00072">
    <property type="entry name" value="Response_reg"/>
    <property type="match status" value="1"/>
</dbReference>
<feature type="modified residue" description="4-aspartylphosphate" evidence="6 8">
    <location>
        <position position="55"/>
    </location>
</feature>
<evidence type="ECO:0000256" key="7">
    <source>
        <dbReference type="PROSITE-ProRule" id="PRU00050"/>
    </source>
</evidence>
<feature type="domain" description="CheB-type methylesterase" evidence="10">
    <location>
        <begin position="197"/>
        <end position="382"/>
    </location>
</feature>
<dbReference type="SUPFAM" id="SSF52172">
    <property type="entry name" value="CheY-like"/>
    <property type="match status" value="1"/>
</dbReference>
<dbReference type="CDD" id="cd16432">
    <property type="entry name" value="CheB_Rec"/>
    <property type="match status" value="1"/>
</dbReference>
<comment type="domain">
    <text evidence="6">Contains a C-terminal catalytic domain, and an N-terminal region which modulates catalytic activity.</text>
</comment>
<dbReference type="InterPro" id="IPR001789">
    <property type="entry name" value="Sig_transdc_resp-reg_receiver"/>
</dbReference>
<dbReference type="InterPro" id="IPR011006">
    <property type="entry name" value="CheY-like_superfamily"/>
</dbReference>
<evidence type="ECO:0000256" key="4">
    <source>
        <dbReference type="ARBA" id="ARBA00022801"/>
    </source>
</evidence>
<evidence type="ECO:0000313" key="12">
    <source>
        <dbReference type="Proteomes" id="UP001057498"/>
    </source>
</evidence>